<evidence type="ECO:0000259" key="2">
    <source>
        <dbReference type="PROSITE" id="PS00463"/>
    </source>
</evidence>
<dbReference type="EMBL" id="JAKELL010000044">
    <property type="protein sequence ID" value="KAH8988056.1"/>
    <property type="molecule type" value="Genomic_DNA"/>
</dbReference>
<dbReference type="Proteomes" id="UP001201163">
    <property type="component" value="Unassembled WGS sequence"/>
</dbReference>
<accession>A0AAD4QBZ0</accession>
<evidence type="ECO:0000313" key="3">
    <source>
        <dbReference type="EMBL" id="KAH8988056.1"/>
    </source>
</evidence>
<comment type="caution">
    <text evidence="3">The sequence shown here is derived from an EMBL/GenBank/DDBJ whole genome shotgun (WGS) entry which is preliminary data.</text>
</comment>
<feature type="domain" description="Zn(2)-C6 fungal-type" evidence="2">
    <location>
        <begin position="143"/>
        <end position="177"/>
    </location>
</feature>
<proteinExistence type="predicted"/>
<feature type="compositionally biased region" description="Low complexity" evidence="1">
    <location>
        <begin position="42"/>
        <end position="61"/>
    </location>
</feature>
<dbReference type="AlphaFoldDB" id="A0AAD4QBZ0"/>
<keyword evidence="4" id="KW-1185">Reference proteome</keyword>
<sequence>MNVDHCVSTQEYLDDPYDIHLHHHQAPFTNVTLFELAPLLSSPTSTSTPSLHSSNSESSSPGPCRHPEDATSDTLTALSPSKPQTEPPARSRSAETPVRLPGRRRPSSAHAPVPADPTNTALEGVGRRAPKTRRTPRVVQPLACFFCRGRKIACGPPVNLGTGDRTCEPCARRRLVCEYPAESYRGRRPSGSKMASGRSQRR</sequence>
<dbReference type="InterPro" id="IPR001138">
    <property type="entry name" value="Zn2Cys6_DnaBD"/>
</dbReference>
<organism evidence="3 4">
    <name type="scientific">Lactarius akahatsu</name>
    <dbReference type="NCBI Taxonomy" id="416441"/>
    <lineage>
        <taxon>Eukaryota</taxon>
        <taxon>Fungi</taxon>
        <taxon>Dikarya</taxon>
        <taxon>Basidiomycota</taxon>
        <taxon>Agaricomycotina</taxon>
        <taxon>Agaricomycetes</taxon>
        <taxon>Russulales</taxon>
        <taxon>Russulaceae</taxon>
        <taxon>Lactarius</taxon>
    </lineage>
</organism>
<dbReference type="InterPro" id="IPR036864">
    <property type="entry name" value="Zn2-C6_fun-type_DNA-bd_sf"/>
</dbReference>
<dbReference type="GO" id="GO:0008270">
    <property type="term" value="F:zinc ion binding"/>
    <property type="evidence" value="ECO:0007669"/>
    <property type="project" value="InterPro"/>
</dbReference>
<feature type="compositionally biased region" description="Polar residues" evidence="1">
    <location>
        <begin position="72"/>
        <end position="84"/>
    </location>
</feature>
<evidence type="ECO:0000313" key="4">
    <source>
        <dbReference type="Proteomes" id="UP001201163"/>
    </source>
</evidence>
<dbReference type="Gene3D" id="4.10.240.10">
    <property type="entry name" value="Zn(2)-C6 fungal-type DNA-binding domain"/>
    <property type="match status" value="1"/>
</dbReference>
<feature type="region of interest" description="Disordered" evidence="1">
    <location>
        <begin position="42"/>
        <end position="134"/>
    </location>
</feature>
<protein>
    <recommendedName>
        <fullName evidence="2">Zn(2)-C6 fungal-type domain-containing protein</fullName>
    </recommendedName>
</protein>
<dbReference type="SUPFAM" id="SSF57701">
    <property type="entry name" value="Zn2/Cys6 DNA-binding domain"/>
    <property type="match status" value="1"/>
</dbReference>
<dbReference type="PROSITE" id="PS00463">
    <property type="entry name" value="ZN2_CY6_FUNGAL_1"/>
    <property type="match status" value="1"/>
</dbReference>
<evidence type="ECO:0000256" key="1">
    <source>
        <dbReference type="SAM" id="MobiDB-lite"/>
    </source>
</evidence>
<dbReference type="GO" id="GO:0000981">
    <property type="term" value="F:DNA-binding transcription factor activity, RNA polymerase II-specific"/>
    <property type="evidence" value="ECO:0007669"/>
    <property type="project" value="InterPro"/>
</dbReference>
<gene>
    <name evidence="3" type="ORF">EDB92DRAFT_1873550</name>
</gene>
<name>A0AAD4QBZ0_9AGAM</name>
<reference evidence="3" key="1">
    <citation type="submission" date="2022-01" db="EMBL/GenBank/DDBJ databases">
        <title>Comparative genomics reveals a dynamic genome evolution in the ectomycorrhizal milk-cap (Lactarius) mushrooms.</title>
        <authorList>
            <consortium name="DOE Joint Genome Institute"/>
            <person name="Lebreton A."/>
            <person name="Tang N."/>
            <person name="Kuo A."/>
            <person name="LaButti K."/>
            <person name="Drula E."/>
            <person name="Barry K."/>
            <person name="Clum A."/>
            <person name="Lipzen A."/>
            <person name="Mousain D."/>
            <person name="Ng V."/>
            <person name="Wang R."/>
            <person name="Wang X."/>
            <person name="Dai Y."/>
            <person name="Henrissat B."/>
            <person name="Grigoriev I.V."/>
            <person name="Guerin-Laguette A."/>
            <person name="Yu F."/>
            <person name="Martin F.M."/>
        </authorList>
    </citation>
    <scope>NUCLEOTIDE SEQUENCE</scope>
    <source>
        <strain evidence="3">QP</strain>
    </source>
</reference>